<evidence type="ECO:0000313" key="4">
    <source>
        <dbReference type="Proteomes" id="UP000019141"/>
    </source>
</evidence>
<keyword evidence="1" id="KW-0560">Oxidoreductase</keyword>
<keyword evidence="4" id="KW-1185">Reference proteome</keyword>
<proteinExistence type="predicted"/>
<dbReference type="Gene3D" id="3.20.20.30">
    <property type="entry name" value="Luciferase-like domain"/>
    <property type="match status" value="1"/>
</dbReference>
<dbReference type="HOGENOM" id="CLU_027853_5_4_7"/>
<name>W4LKE2_ENTF1</name>
<accession>W4LKE2</accession>
<dbReference type="InterPro" id="IPR036661">
    <property type="entry name" value="Luciferase-like_sf"/>
</dbReference>
<feature type="domain" description="Luciferase-like" evidence="2">
    <location>
        <begin position="13"/>
        <end position="282"/>
    </location>
</feature>
<protein>
    <recommendedName>
        <fullName evidence="2">Luciferase-like domain-containing protein</fullName>
    </recommendedName>
</protein>
<dbReference type="SUPFAM" id="SSF51679">
    <property type="entry name" value="Bacterial luciferase-like"/>
    <property type="match status" value="1"/>
</dbReference>
<dbReference type="EMBL" id="AZHW01000554">
    <property type="protein sequence ID" value="ETW98452.1"/>
    <property type="molecule type" value="Genomic_DNA"/>
</dbReference>
<dbReference type="Proteomes" id="UP000019141">
    <property type="component" value="Unassembled WGS sequence"/>
</dbReference>
<dbReference type="PANTHER" id="PTHR43244:SF1">
    <property type="entry name" value="5,10-METHYLENETETRAHYDROMETHANOPTERIN REDUCTASE"/>
    <property type="match status" value="1"/>
</dbReference>
<dbReference type="GO" id="GO:0016705">
    <property type="term" value="F:oxidoreductase activity, acting on paired donors, with incorporation or reduction of molecular oxygen"/>
    <property type="evidence" value="ECO:0007669"/>
    <property type="project" value="InterPro"/>
</dbReference>
<organism evidence="3 4">
    <name type="scientific">Entotheonella factor</name>
    <dbReference type="NCBI Taxonomy" id="1429438"/>
    <lineage>
        <taxon>Bacteria</taxon>
        <taxon>Pseudomonadati</taxon>
        <taxon>Nitrospinota/Tectimicrobiota group</taxon>
        <taxon>Candidatus Tectimicrobiota</taxon>
        <taxon>Candidatus Entotheonellia</taxon>
        <taxon>Candidatus Entotheonellales</taxon>
        <taxon>Candidatus Entotheonellaceae</taxon>
        <taxon>Candidatus Entotheonella</taxon>
    </lineage>
</organism>
<sequence length="316" mass="34251">MSDQRIGVAVRGDHAQEILDLIERAEELGVDAAWMTTGGARLDSITVFAAAALRTKRIQLGTSIVPTFPRHPLVMVQQTQVVAQLAPGRFRLGVGPSHRPLMISMGMNFTSPIGHLREYVQILKAILQQGRVDFDGEFYQAHDHIAEPLDVPVMASALQRGSFELCGAEADGAISWICPPAYLRDVALPAMRAGAEKAGRPVPPLIAHAPVCVHDHPEEVRAAVREQIMNPRLPFYQRMLVAAGYPEAETGEWSDAMIDGAVFWGNEAQVAERIEEMMAIGAAELLASPVVAGADRAGSLERTLRLLGQVAKSRTS</sequence>
<dbReference type="AlphaFoldDB" id="W4LKE2"/>
<dbReference type="InterPro" id="IPR011251">
    <property type="entry name" value="Luciferase-like_dom"/>
</dbReference>
<evidence type="ECO:0000259" key="2">
    <source>
        <dbReference type="Pfam" id="PF00296"/>
    </source>
</evidence>
<comment type="caution">
    <text evidence="3">The sequence shown here is derived from an EMBL/GenBank/DDBJ whole genome shotgun (WGS) entry which is preliminary data.</text>
</comment>
<gene>
    <name evidence="3" type="ORF">ETSY1_18695</name>
</gene>
<dbReference type="InterPro" id="IPR050564">
    <property type="entry name" value="F420-G6PD/mer"/>
</dbReference>
<evidence type="ECO:0000313" key="3">
    <source>
        <dbReference type="EMBL" id="ETW98452.1"/>
    </source>
</evidence>
<dbReference type="PANTHER" id="PTHR43244">
    <property type="match status" value="1"/>
</dbReference>
<evidence type="ECO:0000256" key="1">
    <source>
        <dbReference type="ARBA" id="ARBA00023002"/>
    </source>
</evidence>
<reference evidence="3 4" key="1">
    <citation type="journal article" date="2014" name="Nature">
        <title>An environmental bacterial taxon with a large and distinct metabolic repertoire.</title>
        <authorList>
            <person name="Wilson M.C."/>
            <person name="Mori T."/>
            <person name="Ruckert C."/>
            <person name="Uria A.R."/>
            <person name="Helf M.J."/>
            <person name="Takada K."/>
            <person name="Gernert C."/>
            <person name="Steffens U.A."/>
            <person name="Heycke N."/>
            <person name="Schmitt S."/>
            <person name="Rinke C."/>
            <person name="Helfrich E.J."/>
            <person name="Brachmann A.O."/>
            <person name="Gurgui C."/>
            <person name="Wakimoto T."/>
            <person name="Kracht M."/>
            <person name="Crusemann M."/>
            <person name="Hentschel U."/>
            <person name="Abe I."/>
            <person name="Matsunaga S."/>
            <person name="Kalinowski J."/>
            <person name="Takeyama H."/>
            <person name="Piel J."/>
        </authorList>
    </citation>
    <scope>NUCLEOTIDE SEQUENCE [LARGE SCALE GENOMIC DNA]</scope>
    <source>
        <strain evidence="4">TSY1</strain>
    </source>
</reference>
<dbReference type="Pfam" id="PF00296">
    <property type="entry name" value="Bac_luciferase"/>
    <property type="match status" value="1"/>
</dbReference>